<dbReference type="InterPro" id="IPR001279">
    <property type="entry name" value="Metallo-B-lactamas"/>
</dbReference>
<protein>
    <submittedName>
        <fullName evidence="4">Putative exonuclease of the beta-lactamase fold involved in RNA processing</fullName>
    </submittedName>
</protein>
<proteinExistence type="predicted"/>
<reference evidence="5" key="1">
    <citation type="submission" date="2011-06" db="EMBL/GenBank/DDBJ databases">
        <authorList>
            <consortium name="US DOE Joint Genome Institute (JGI-PGF)"/>
            <person name="Lucas S."/>
            <person name="Han J."/>
            <person name="Lapidus A."/>
            <person name="Cheng J.-F."/>
            <person name="Goodwin L."/>
            <person name="Pitluck S."/>
            <person name="Peters L."/>
            <person name="Land M.L."/>
            <person name="Hauser L."/>
            <person name="Vogl K."/>
            <person name="Liu Z."/>
            <person name="Overmann J."/>
            <person name="Frigaard N.-U."/>
            <person name="Bryant D.A."/>
            <person name="Woyke T.J."/>
        </authorList>
    </citation>
    <scope>NUCLEOTIDE SEQUENCE [LARGE SCALE GENOMIC DNA]</scope>
    <source>
        <strain evidence="5">970</strain>
    </source>
</reference>
<dbReference type="CDD" id="cd16295">
    <property type="entry name" value="TTHA0252-CPSF-like_MBL-fold"/>
    <property type="match status" value="1"/>
</dbReference>
<dbReference type="PANTHER" id="PTHR11203:SF37">
    <property type="entry name" value="INTEGRATOR COMPLEX SUBUNIT 11"/>
    <property type="match status" value="1"/>
</dbReference>
<evidence type="ECO:0000259" key="2">
    <source>
        <dbReference type="SMART" id="SM00849"/>
    </source>
</evidence>
<dbReference type="InterPro" id="IPR036866">
    <property type="entry name" value="RibonucZ/Hydroxyglut_hydro"/>
</dbReference>
<feature type="domain" description="Beta-Casp" evidence="3">
    <location>
        <begin position="254"/>
        <end position="388"/>
    </location>
</feature>
<name>H8Z5C7_9GAMM</name>
<dbReference type="OrthoDB" id="9803916at2"/>
<dbReference type="SUPFAM" id="SSF56281">
    <property type="entry name" value="Metallo-hydrolase/oxidoreductase"/>
    <property type="match status" value="1"/>
</dbReference>
<keyword evidence="5" id="KW-1185">Reference proteome</keyword>
<dbReference type="AlphaFoldDB" id="H8Z5C7"/>
<dbReference type="eggNOG" id="COG1236">
    <property type="taxonomic scope" value="Bacteria"/>
</dbReference>
<keyword evidence="4" id="KW-0540">Nuclease</keyword>
<dbReference type="GO" id="GO:0004527">
    <property type="term" value="F:exonuclease activity"/>
    <property type="evidence" value="ECO:0007669"/>
    <property type="project" value="UniProtKB-KW"/>
</dbReference>
<reference evidence="4 5" key="2">
    <citation type="submission" date="2011-11" db="EMBL/GenBank/DDBJ databases">
        <authorList>
            <consortium name="US DOE Joint Genome Institute"/>
            <person name="Lucas S."/>
            <person name="Han J."/>
            <person name="Lapidus A."/>
            <person name="Cheng J.-F."/>
            <person name="Goodwin L."/>
            <person name="Pitluck S."/>
            <person name="Peters L."/>
            <person name="Ovchinnikova G."/>
            <person name="Zhang X."/>
            <person name="Detter J.C."/>
            <person name="Han C."/>
            <person name="Tapia R."/>
            <person name="Land M."/>
            <person name="Hauser L."/>
            <person name="Kyrpides N."/>
            <person name="Ivanova N."/>
            <person name="Pagani I."/>
            <person name="Vogl K."/>
            <person name="Liu Z."/>
            <person name="Overmann J."/>
            <person name="Frigaard N.-U."/>
            <person name="Bryant D."/>
            <person name="Woyke T."/>
        </authorList>
    </citation>
    <scope>NUCLEOTIDE SEQUENCE [LARGE SCALE GENOMIC DNA]</scope>
    <source>
        <strain evidence="4 5">970</strain>
    </source>
</reference>
<dbReference type="RefSeq" id="WP_009150937.1">
    <property type="nucleotide sequence ID" value="NZ_CP121471.1"/>
</dbReference>
<dbReference type="Pfam" id="PF07521">
    <property type="entry name" value="RMMBL"/>
    <property type="match status" value="1"/>
</dbReference>
<keyword evidence="4" id="KW-0269">Exonuclease</keyword>
<dbReference type="InterPro" id="IPR011108">
    <property type="entry name" value="RMMBL"/>
</dbReference>
<dbReference type="Gene3D" id="3.40.50.10890">
    <property type="match status" value="1"/>
</dbReference>
<evidence type="ECO:0000313" key="4">
    <source>
        <dbReference type="EMBL" id="EIC20534.1"/>
    </source>
</evidence>
<dbReference type="InterPro" id="IPR050698">
    <property type="entry name" value="MBL"/>
</dbReference>
<dbReference type="Pfam" id="PF10996">
    <property type="entry name" value="Beta-Casp"/>
    <property type="match status" value="1"/>
</dbReference>
<evidence type="ECO:0000313" key="5">
    <source>
        <dbReference type="Proteomes" id="UP000002964"/>
    </source>
</evidence>
<dbReference type="SMART" id="SM01027">
    <property type="entry name" value="Beta-Casp"/>
    <property type="match status" value="1"/>
</dbReference>
<dbReference type="EMBL" id="JH603170">
    <property type="protein sequence ID" value="EIC20534.1"/>
    <property type="molecule type" value="Genomic_DNA"/>
</dbReference>
<dbReference type="Gene3D" id="3.60.15.10">
    <property type="entry name" value="Ribonuclease Z/Hydroxyacylglutathione hydrolase-like"/>
    <property type="match status" value="1"/>
</dbReference>
<dbReference type="HOGENOM" id="CLU_009673_5_0_6"/>
<gene>
    <name evidence="4" type="ORF">Thi970DRAFT_04177</name>
</gene>
<dbReference type="GO" id="GO:0004521">
    <property type="term" value="F:RNA endonuclease activity"/>
    <property type="evidence" value="ECO:0007669"/>
    <property type="project" value="TreeGrafter"/>
</dbReference>
<dbReference type="PROSITE" id="PS51257">
    <property type="entry name" value="PROKAR_LIPOPROTEIN"/>
    <property type="match status" value="1"/>
</dbReference>
<dbReference type="STRING" id="631362.Thi970DRAFT_04177"/>
<dbReference type="SMART" id="SM00849">
    <property type="entry name" value="Lactamase_B"/>
    <property type="match status" value="1"/>
</dbReference>
<evidence type="ECO:0000259" key="3">
    <source>
        <dbReference type="SMART" id="SM01027"/>
    </source>
</evidence>
<keyword evidence="1" id="KW-0378">Hydrolase</keyword>
<organism evidence="4 5">
    <name type="scientific">Thiorhodovibrio frisius</name>
    <dbReference type="NCBI Taxonomy" id="631362"/>
    <lineage>
        <taxon>Bacteria</taxon>
        <taxon>Pseudomonadati</taxon>
        <taxon>Pseudomonadota</taxon>
        <taxon>Gammaproteobacteria</taxon>
        <taxon>Chromatiales</taxon>
        <taxon>Chromatiaceae</taxon>
        <taxon>Thiorhodovibrio</taxon>
    </lineage>
</organism>
<dbReference type="InterPro" id="IPR022712">
    <property type="entry name" value="Beta_Casp"/>
</dbReference>
<dbReference type="Proteomes" id="UP000002964">
    <property type="component" value="Unassembled WGS sequence"/>
</dbReference>
<evidence type="ECO:0000256" key="1">
    <source>
        <dbReference type="ARBA" id="ARBA00022801"/>
    </source>
</evidence>
<sequence length="475" mass="51780">MHIKHHGAINGVTGSCHELGLEDGSSLLIDCGLFQGAEAGADGAGAAHLEIGFDVAPVRALVLTHVHIDHCGRLPYLLAAGYRGPILCSPASSELLPLVLEDALEIGVTRNRKLIEQVLAVVKERTIALPYGQWHQVTDKLRIRLQPAGHILGSAYVECDVHDSDKGMRSAMDGSGDKSGRRVVFSGDLGAPDTPLLPGPQPPERADVLVLESTYGDHNHQDCSARVERLRAAIEHALADGGTVLIPAFSIGRTQELLYELEELFHQLGETAATWRDLQIVLDSPLAADFTRGYQRLRKHWDAEAKSRIRQGRHPLAFEQLITVDTHDAHQRMVNYLAHSRQPAVVIAASGMCAGGRMVNYLKAMLGDPRHDVLFVGYQAAGTPGRDIQRYGPRGGYVMLDGERHDIRAQIHAIGGYSAHADQRNLIDFVKDIPAPPQEIRLVHGDTDAKAALRDALRQELPTGSTQVLIPGRER</sequence>
<dbReference type="PANTHER" id="PTHR11203">
    <property type="entry name" value="CLEAVAGE AND POLYADENYLATION SPECIFICITY FACTOR FAMILY MEMBER"/>
    <property type="match status" value="1"/>
</dbReference>
<dbReference type="Pfam" id="PF00753">
    <property type="entry name" value="Lactamase_B"/>
    <property type="match status" value="1"/>
</dbReference>
<accession>H8Z5C7</accession>
<feature type="domain" description="Metallo-beta-lactamase" evidence="2">
    <location>
        <begin position="13"/>
        <end position="236"/>
    </location>
</feature>